<dbReference type="InterPro" id="IPR029063">
    <property type="entry name" value="SAM-dependent_MTases_sf"/>
</dbReference>
<dbReference type="RefSeq" id="WP_138598804.1">
    <property type="nucleotide sequence ID" value="NZ_PNCK01000263.1"/>
</dbReference>
<sequence length="106" mass="12491">TIKKIDFLDFNAYDFDVIMYNHSFEHLSNPVEHLQQAYRSLKSSGKLIIRIPTVSSFAWTKYGVNWVQLDAPRHIFLYSIKSLSILADLTNFKIDEISYESTYFQF</sequence>
<dbReference type="SUPFAM" id="SSF53335">
    <property type="entry name" value="S-adenosyl-L-methionine-dependent methyltransferases"/>
    <property type="match status" value="1"/>
</dbReference>
<feature type="non-terminal residue" evidence="1">
    <location>
        <position position="106"/>
    </location>
</feature>
<accession>A0ABY2W3G9</accession>
<organism evidence="1 2">
    <name type="scientific">Pseudoalteromonas citrea</name>
    <dbReference type="NCBI Taxonomy" id="43655"/>
    <lineage>
        <taxon>Bacteria</taxon>
        <taxon>Pseudomonadati</taxon>
        <taxon>Pseudomonadota</taxon>
        <taxon>Gammaproteobacteria</taxon>
        <taxon>Alteromonadales</taxon>
        <taxon>Pseudoalteromonadaceae</taxon>
        <taxon>Pseudoalteromonas</taxon>
    </lineage>
</organism>
<evidence type="ECO:0000313" key="1">
    <source>
        <dbReference type="EMBL" id="TMP34377.1"/>
    </source>
</evidence>
<keyword evidence="2" id="KW-1185">Reference proteome</keyword>
<feature type="non-terminal residue" evidence="1">
    <location>
        <position position="1"/>
    </location>
</feature>
<name>A0ABY2W3G9_9GAMM</name>
<evidence type="ECO:0000313" key="2">
    <source>
        <dbReference type="Proteomes" id="UP000305730"/>
    </source>
</evidence>
<reference evidence="2" key="1">
    <citation type="submission" date="2019-06" db="EMBL/GenBank/DDBJ databases">
        <title>Co-occurence of chitin degradation, pigmentation and bioactivity in marine Pseudoalteromonas.</title>
        <authorList>
            <person name="Sonnenschein E.C."/>
            <person name="Bech P.K."/>
        </authorList>
    </citation>
    <scope>NUCLEOTIDE SEQUENCE [LARGE SCALE GENOMIC DNA]</scope>
    <source>
        <strain evidence="2">S2233</strain>
    </source>
</reference>
<dbReference type="Gene3D" id="3.40.50.150">
    <property type="entry name" value="Vaccinia Virus protein VP39"/>
    <property type="match status" value="1"/>
</dbReference>
<dbReference type="Pfam" id="PF13489">
    <property type="entry name" value="Methyltransf_23"/>
    <property type="match status" value="1"/>
</dbReference>
<comment type="caution">
    <text evidence="1">The sequence shown here is derived from an EMBL/GenBank/DDBJ whole genome shotgun (WGS) entry which is preliminary data.</text>
</comment>
<evidence type="ECO:0008006" key="3">
    <source>
        <dbReference type="Google" id="ProtNLM"/>
    </source>
</evidence>
<dbReference type="Proteomes" id="UP000305730">
    <property type="component" value="Unassembled WGS sequence"/>
</dbReference>
<proteinExistence type="predicted"/>
<dbReference type="CDD" id="cd02440">
    <property type="entry name" value="AdoMet_MTases"/>
    <property type="match status" value="1"/>
</dbReference>
<gene>
    <name evidence="1" type="ORF">CWB97_23075</name>
</gene>
<protein>
    <recommendedName>
        <fullName evidence="3">Class I SAM-dependent methyltransferase</fullName>
    </recommendedName>
</protein>
<dbReference type="EMBL" id="PNCK01000263">
    <property type="protein sequence ID" value="TMP34377.1"/>
    <property type="molecule type" value="Genomic_DNA"/>
</dbReference>